<dbReference type="HAMAP" id="MF_00391">
    <property type="entry name" value="Ribosomal_bL34"/>
    <property type="match status" value="1"/>
</dbReference>
<dbReference type="PANTHER" id="PTHR14503:SF4">
    <property type="entry name" value="LARGE RIBOSOMAL SUBUNIT PROTEIN BL34M"/>
    <property type="match status" value="1"/>
</dbReference>
<proteinExistence type="inferred from homology"/>
<gene>
    <name evidence="6" type="ORF">A4X03_0g5429</name>
</gene>
<dbReference type="AlphaFoldDB" id="A0A8T8T7F8"/>
<evidence type="ECO:0000256" key="3">
    <source>
        <dbReference type="ARBA" id="ARBA00023274"/>
    </source>
</evidence>
<evidence type="ECO:0000313" key="6">
    <source>
        <dbReference type="EMBL" id="KAE8256317.1"/>
    </source>
</evidence>
<reference evidence="6" key="1">
    <citation type="submission" date="2016-04" db="EMBL/GenBank/DDBJ databases">
        <authorList>
            <person name="Nguyen H.D."/>
            <person name="Kesanakurti P."/>
            <person name="Cullis J."/>
            <person name="Levesque C.A."/>
            <person name="Hambleton S."/>
        </authorList>
    </citation>
    <scope>NUCLEOTIDE SEQUENCE</scope>
    <source>
        <strain evidence="6">DAOMC 238032</strain>
    </source>
</reference>
<dbReference type="Proteomes" id="UP000077671">
    <property type="component" value="Unassembled WGS sequence"/>
</dbReference>
<feature type="region of interest" description="Disordered" evidence="5">
    <location>
        <begin position="127"/>
        <end position="179"/>
    </location>
</feature>
<sequence length="205" mass="22071">MILLPASEVCRPELILNSTTSSTHSLTDPLHTLDQSATLVLMARTPLALSAGLLRSVHRTAALGAAPSTSRAALLTPCSSSSSSSLRQHTSSLLATRLPASTRSASSSSFSRTFVAPLSFSSSSSFLHSSITRPRPAGPTTILPQPLRAPAGLQQQTRSVTYGSEYQPSQRKRKRKHGFLARLKSKTGRKILTRRRAKGKRFLSH</sequence>
<evidence type="ECO:0000313" key="7">
    <source>
        <dbReference type="Proteomes" id="UP000077671"/>
    </source>
</evidence>
<evidence type="ECO:0000256" key="5">
    <source>
        <dbReference type="SAM" id="MobiDB-lite"/>
    </source>
</evidence>
<comment type="similarity">
    <text evidence="1">Belongs to the bacterial ribosomal protein bL34 family.</text>
</comment>
<evidence type="ECO:0000256" key="1">
    <source>
        <dbReference type="ARBA" id="ARBA00010111"/>
    </source>
</evidence>
<dbReference type="InterPro" id="IPR000271">
    <property type="entry name" value="Ribosomal_bL34"/>
</dbReference>
<organism evidence="6 7">
    <name type="scientific">Tilletia caries</name>
    <name type="common">wheat bunt fungus</name>
    <dbReference type="NCBI Taxonomy" id="13290"/>
    <lineage>
        <taxon>Eukaryota</taxon>
        <taxon>Fungi</taxon>
        <taxon>Dikarya</taxon>
        <taxon>Basidiomycota</taxon>
        <taxon>Ustilaginomycotina</taxon>
        <taxon>Exobasidiomycetes</taxon>
        <taxon>Tilletiales</taxon>
        <taxon>Tilletiaceae</taxon>
        <taxon>Tilletia</taxon>
    </lineage>
</organism>
<evidence type="ECO:0000256" key="4">
    <source>
        <dbReference type="ARBA" id="ARBA00035274"/>
    </source>
</evidence>
<evidence type="ECO:0000256" key="2">
    <source>
        <dbReference type="ARBA" id="ARBA00022980"/>
    </source>
</evidence>
<name>A0A8T8T7F8_9BASI</name>
<dbReference type="NCBIfam" id="TIGR01030">
    <property type="entry name" value="rpmH_bact"/>
    <property type="match status" value="1"/>
</dbReference>
<dbReference type="Gene3D" id="1.10.287.3980">
    <property type="match status" value="1"/>
</dbReference>
<comment type="caution">
    <text evidence="6">The sequence shown here is derived from an EMBL/GenBank/DDBJ whole genome shotgun (WGS) entry which is preliminary data.</text>
</comment>
<dbReference type="EMBL" id="LWDD02000864">
    <property type="protein sequence ID" value="KAE8256317.1"/>
    <property type="molecule type" value="Genomic_DNA"/>
</dbReference>
<dbReference type="GO" id="GO:0003735">
    <property type="term" value="F:structural constituent of ribosome"/>
    <property type="evidence" value="ECO:0007669"/>
    <property type="project" value="InterPro"/>
</dbReference>
<accession>A0A8T8T7F8</accession>
<dbReference type="Pfam" id="PF00468">
    <property type="entry name" value="Ribosomal_L34"/>
    <property type="match status" value="1"/>
</dbReference>
<dbReference type="FunFam" id="1.10.287.3980:FF:000001">
    <property type="entry name" value="Mitochondrial ribosomal protein L34"/>
    <property type="match status" value="1"/>
</dbReference>
<keyword evidence="3" id="KW-0687">Ribonucleoprotein</keyword>
<feature type="compositionally biased region" description="Polar residues" evidence="5">
    <location>
        <begin position="153"/>
        <end position="169"/>
    </location>
</feature>
<feature type="compositionally biased region" description="Basic residues" evidence="5">
    <location>
        <begin position="170"/>
        <end position="179"/>
    </location>
</feature>
<dbReference type="PANTHER" id="PTHR14503">
    <property type="entry name" value="MITOCHONDRIAL RIBOSOMAL PROTEIN 34 FAMILY MEMBER"/>
    <property type="match status" value="1"/>
</dbReference>
<reference evidence="6" key="2">
    <citation type="journal article" date="2019" name="IMA Fungus">
        <title>Genome sequencing and comparison of five Tilletia species to identify candidate genes for the detection of regulated species infecting wheat.</title>
        <authorList>
            <person name="Nguyen H.D.T."/>
            <person name="Sultana T."/>
            <person name="Kesanakurti P."/>
            <person name="Hambleton S."/>
        </authorList>
    </citation>
    <scope>NUCLEOTIDE SEQUENCE</scope>
    <source>
        <strain evidence="6">DAOMC 238032</strain>
    </source>
</reference>
<dbReference type="GO" id="GO:0005762">
    <property type="term" value="C:mitochondrial large ribosomal subunit"/>
    <property type="evidence" value="ECO:0007669"/>
    <property type="project" value="TreeGrafter"/>
</dbReference>
<keyword evidence="2" id="KW-0689">Ribosomal protein</keyword>
<dbReference type="GO" id="GO:0006412">
    <property type="term" value="P:translation"/>
    <property type="evidence" value="ECO:0007669"/>
    <property type="project" value="InterPro"/>
</dbReference>
<protein>
    <recommendedName>
        <fullName evidence="4">Large ribosomal subunit protein bL34m</fullName>
    </recommendedName>
</protein>